<proteinExistence type="predicted"/>
<reference evidence="3" key="1">
    <citation type="submission" date="2017-02" db="UniProtKB">
        <authorList>
            <consortium name="WormBaseParasite"/>
        </authorList>
    </citation>
    <scope>IDENTIFICATION</scope>
</reference>
<evidence type="ECO:0000313" key="2">
    <source>
        <dbReference type="Proteomes" id="UP000267027"/>
    </source>
</evidence>
<protein>
    <submittedName>
        <fullName evidence="1 3">Uncharacterized protein</fullName>
    </submittedName>
</protein>
<keyword evidence="2" id="KW-1185">Reference proteome</keyword>
<sequence length="87" mass="9624">MMALKNVWSSLQDFSKSAWNASTSSSSQFDIGAQTTKAVKVDIDPHLFNFACDLAILVTGTTYCRTTAFAARPERCREDAERADWLG</sequence>
<evidence type="ECO:0000313" key="1">
    <source>
        <dbReference type="EMBL" id="VDM64634.1"/>
    </source>
</evidence>
<accession>A0A0R3Q1X0</accession>
<reference evidence="1 2" key="2">
    <citation type="submission" date="2018-11" db="EMBL/GenBank/DDBJ databases">
        <authorList>
            <consortium name="Pathogen Informatics"/>
        </authorList>
    </citation>
    <scope>NUCLEOTIDE SEQUENCE [LARGE SCALE GENOMIC DNA]</scope>
    <source>
        <strain evidence="1 2">Costa Rica</strain>
    </source>
</reference>
<evidence type="ECO:0000313" key="3">
    <source>
        <dbReference type="WBParaSite" id="ACOC_0001304801-mRNA-1"/>
    </source>
</evidence>
<dbReference type="EMBL" id="UYYA01005434">
    <property type="protein sequence ID" value="VDM64634.1"/>
    <property type="molecule type" value="Genomic_DNA"/>
</dbReference>
<dbReference type="WBParaSite" id="ACOC_0001304801-mRNA-1">
    <property type="protein sequence ID" value="ACOC_0001304801-mRNA-1"/>
    <property type="gene ID" value="ACOC_0001304801"/>
</dbReference>
<organism evidence="3">
    <name type="scientific">Angiostrongylus costaricensis</name>
    <name type="common">Nematode worm</name>
    <dbReference type="NCBI Taxonomy" id="334426"/>
    <lineage>
        <taxon>Eukaryota</taxon>
        <taxon>Metazoa</taxon>
        <taxon>Ecdysozoa</taxon>
        <taxon>Nematoda</taxon>
        <taxon>Chromadorea</taxon>
        <taxon>Rhabditida</taxon>
        <taxon>Rhabditina</taxon>
        <taxon>Rhabditomorpha</taxon>
        <taxon>Strongyloidea</taxon>
        <taxon>Metastrongylidae</taxon>
        <taxon>Angiostrongylus</taxon>
    </lineage>
</organism>
<gene>
    <name evidence="1" type="ORF">ACOC_LOCUS13049</name>
</gene>
<dbReference type="Proteomes" id="UP000267027">
    <property type="component" value="Unassembled WGS sequence"/>
</dbReference>
<dbReference type="AlphaFoldDB" id="A0A0R3Q1X0"/>
<name>A0A0R3Q1X0_ANGCS</name>